<protein>
    <recommendedName>
        <fullName evidence="3">Transcriptional regulator</fullName>
    </recommendedName>
</protein>
<name>A0A0D1Z2F3_9PEZI</name>
<dbReference type="PIRSF" id="PIRSF010372">
    <property type="entry name" value="PaiB"/>
    <property type="match status" value="1"/>
</dbReference>
<evidence type="ECO:0000313" key="1">
    <source>
        <dbReference type="EMBL" id="KIW07117.1"/>
    </source>
</evidence>
<accession>A0A0D1Z2F3</accession>
<gene>
    <name evidence="1" type="ORF">PV09_01992</name>
</gene>
<dbReference type="FunCoup" id="A0A0D1Z2F3">
    <property type="interactions" value="10"/>
</dbReference>
<dbReference type="SUPFAM" id="SSF50475">
    <property type="entry name" value="FMN-binding split barrel"/>
    <property type="match status" value="1"/>
</dbReference>
<reference evidence="1 2" key="1">
    <citation type="submission" date="2015-01" db="EMBL/GenBank/DDBJ databases">
        <title>The Genome Sequence of Ochroconis gallopava CBS43764.</title>
        <authorList>
            <consortium name="The Broad Institute Genomics Platform"/>
            <person name="Cuomo C."/>
            <person name="de Hoog S."/>
            <person name="Gorbushina A."/>
            <person name="Stielow B."/>
            <person name="Teixiera M."/>
            <person name="Abouelleil A."/>
            <person name="Chapman S.B."/>
            <person name="Priest M."/>
            <person name="Young S.K."/>
            <person name="Wortman J."/>
            <person name="Nusbaum C."/>
            <person name="Birren B."/>
        </authorList>
    </citation>
    <scope>NUCLEOTIDE SEQUENCE [LARGE SCALE GENOMIC DNA]</scope>
    <source>
        <strain evidence="1 2">CBS 43764</strain>
    </source>
</reference>
<dbReference type="VEuPathDB" id="FungiDB:PV09_01992"/>
<dbReference type="InterPro" id="IPR007396">
    <property type="entry name" value="TR_PAI2-type"/>
</dbReference>
<evidence type="ECO:0008006" key="3">
    <source>
        <dbReference type="Google" id="ProtNLM"/>
    </source>
</evidence>
<dbReference type="OrthoDB" id="2101473at2759"/>
<dbReference type="PANTHER" id="PTHR35802">
    <property type="entry name" value="PROTEASE SYNTHASE AND SPORULATION PROTEIN PAI 2"/>
    <property type="match status" value="1"/>
</dbReference>
<dbReference type="HOGENOM" id="CLU_065853_1_0_1"/>
<organism evidence="1 2">
    <name type="scientific">Verruconis gallopava</name>
    <dbReference type="NCBI Taxonomy" id="253628"/>
    <lineage>
        <taxon>Eukaryota</taxon>
        <taxon>Fungi</taxon>
        <taxon>Dikarya</taxon>
        <taxon>Ascomycota</taxon>
        <taxon>Pezizomycotina</taxon>
        <taxon>Dothideomycetes</taxon>
        <taxon>Pleosporomycetidae</taxon>
        <taxon>Venturiales</taxon>
        <taxon>Sympoventuriaceae</taxon>
        <taxon>Verruconis</taxon>
    </lineage>
</organism>
<dbReference type="GeneID" id="27309965"/>
<dbReference type="Proteomes" id="UP000053259">
    <property type="component" value="Unassembled WGS sequence"/>
</dbReference>
<dbReference type="Gene3D" id="2.30.110.10">
    <property type="entry name" value="Electron Transport, Fmn-binding Protein, Chain A"/>
    <property type="match status" value="1"/>
</dbReference>
<dbReference type="RefSeq" id="XP_016216986.1">
    <property type="nucleotide sequence ID" value="XM_016354970.1"/>
</dbReference>
<dbReference type="InterPro" id="IPR012349">
    <property type="entry name" value="Split_barrel_FMN-bd"/>
</dbReference>
<dbReference type="InParanoid" id="A0A0D1Z2F3"/>
<dbReference type="Pfam" id="PF04299">
    <property type="entry name" value="FMN_bind_2"/>
    <property type="match status" value="1"/>
</dbReference>
<sequence>MYLRAAHADLNIPRLRQFIKQNPLGLLVSSIQSDKYPTIQCTHIPWILDLEDESSEDELGILRGHMAKMNPHTKAIIDEISKSTADGYGFLGEEVSIMFTGPAHSYVTPQFYKETKPSTGKVVPTWNYSAVQVYGRLKAYYDSKSSTVDAFLQQAVEDLSDFAENSLKQGSKPTPWKVSDAPDSYVSLLKKNIIGVEIEITKLEGKWKMSQEMSSGDREGVIEGFEAVETDNGKEIARLVRERGRMKDEAASKAKAS</sequence>
<dbReference type="AlphaFoldDB" id="A0A0D1Z2F3"/>
<proteinExistence type="predicted"/>
<dbReference type="PANTHER" id="PTHR35802:SF1">
    <property type="entry name" value="PROTEASE SYNTHASE AND SPORULATION PROTEIN PAI 2"/>
    <property type="match status" value="1"/>
</dbReference>
<dbReference type="EMBL" id="KN847533">
    <property type="protein sequence ID" value="KIW07117.1"/>
    <property type="molecule type" value="Genomic_DNA"/>
</dbReference>
<evidence type="ECO:0000313" key="2">
    <source>
        <dbReference type="Proteomes" id="UP000053259"/>
    </source>
</evidence>
<keyword evidence="2" id="KW-1185">Reference proteome</keyword>